<dbReference type="NCBIfam" id="NF005559">
    <property type="entry name" value="PRK07231.1"/>
    <property type="match status" value="1"/>
</dbReference>
<protein>
    <submittedName>
        <fullName evidence="4">SDR family NAD(P)-dependent oxidoreductase</fullName>
        <ecNumber evidence="4">1.1.1.-</ecNumber>
    </submittedName>
</protein>
<dbReference type="EC" id="1.1.1.-" evidence="4"/>
<dbReference type="InterPro" id="IPR036291">
    <property type="entry name" value="NAD(P)-bd_dom_sf"/>
</dbReference>
<feature type="domain" description="Ketoreductase" evidence="3">
    <location>
        <begin position="11"/>
        <end position="153"/>
    </location>
</feature>
<keyword evidence="5" id="KW-1185">Reference proteome</keyword>
<dbReference type="PROSITE" id="PS00061">
    <property type="entry name" value="ADH_SHORT"/>
    <property type="match status" value="1"/>
</dbReference>
<dbReference type="PRINTS" id="PR00080">
    <property type="entry name" value="SDRFAMILY"/>
</dbReference>
<comment type="similarity">
    <text evidence="1">Belongs to the short-chain dehydrogenases/reductases (SDR) family.</text>
</comment>
<evidence type="ECO:0000259" key="3">
    <source>
        <dbReference type="SMART" id="SM00822"/>
    </source>
</evidence>
<gene>
    <name evidence="4" type="ORF">ACFSUF_08560</name>
</gene>
<dbReference type="GO" id="GO:0016491">
    <property type="term" value="F:oxidoreductase activity"/>
    <property type="evidence" value="ECO:0007669"/>
    <property type="project" value="UniProtKB-KW"/>
</dbReference>
<organism evidence="4 5">
    <name type="scientific">Paenibacillus gansuensis</name>
    <dbReference type="NCBI Taxonomy" id="306542"/>
    <lineage>
        <taxon>Bacteria</taxon>
        <taxon>Bacillati</taxon>
        <taxon>Bacillota</taxon>
        <taxon>Bacilli</taxon>
        <taxon>Bacillales</taxon>
        <taxon>Paenibacillaceae</taxon>
        <taxon>Paenibacillus</taxon>
    </lineage>
</organism>
<dbReference type="EMBL" id="JBHUME010000007">
    <property type="protein sequence ID" value="MFD2612471.1"/>
    <property type="molecule type" value="Genomic_DNA"/>
</dbReference>
<evidence type="ECO:0000313" key="5">
    <source>
        <dbReference type="Proteomes" id="UP001597541"/>
    </source>
</evidence>
<dbReference type="CDD" id="cd05233">
    <property type="entry name" value="SDR_c"/>
    <property type="match status" value="1"/>
</dbReference>
<dbReference type="RefSeq" id="WP_377602069.1">
    <property type="nucleotide sequence ID" value="NZ_JBHUME010000007.1"/>
</dbReference>
<dbReference type="Gene3D" id="3.40.50.720">
    <property type="entry name" value="NAD(P)-binding Rossmann-like Domain"/>
    <property type="match status" value="1"/>
</dbReference>
<dbReference type="InterPro" id="IPR020904">
    <property type="entry name" value="Sc_DH/Rdtase_CS"/>
</dbReference>
<dbReference type="Pfam" id="PF13561">
    <property type="entry name" value="adh_short_C2"/>
    <property type="match status" value="1"/>
</dbReference>
<dbReference type="InterPro" id="IPR057326">
    <property type="entry name" value="KR_dom"/>
</dbReference>
<dbReference type="PANTHER" id="PTHR24321">
    <property type="entry name" value="DEHYDROGENASES, SHORT CHAIN"/>
    <property type="match status" value="1"/>
</dbReference>
<proteinExistence type="inferred from homology"/>
<dbReference type="PANTHER" id="PTHR24321:SF14">
    <property type="entry name" value="SHORT-CHAIN TYPE DEHYDROGENASE_REDUCTASE BLR2146-RELATED"/>
    <property type="match status" value="1"/>
</dbReference>
<dbReference type="SMART" id="SM00822">
    <property type="entry name" value="PKS_KR"/>
    <property type="match status" value="1"/>
</dbReference>
<keyword evidence="2 4" id="KW-0560">Oxidoreductase</keyword>
<dbReference type="SUPFAM" id="SSF51735">
    <property type="entry name" value="NAD(P)-binding Rossmann-fold domains"/>
    <property type="match status" value="1"/>
</dbReference>
<evidence type="ECO:0000313" key="4">
    <source>
        <dbReference type="EMBL" id="MFD2612471.1"/>
    </source>
</evidence>
<dbReference type="PRINTS" id="PR00081">
    <property type="entry name" value="GDHRDH"/>
</dbReference>
<dbReference type="Proteomes" id="UP001597541">
    <property type="component" value="Unassembled WGS sequence"/>
</dbReference>
<name>A0ABW5PBY3_9BACL</name>
<accession>A0ABW5PBY3</accession>
<dbReference type="InterPro" id="IPR002347">
    <property type="entry name" value="SDR_fam"/>
</dbReference>
<evidence type="ECO:0000256" key="1">
    <source>
        <dbReference type="ARBA" id="ARBA00006484"/>
    </source>
</evidence>
<reference evidence="5" key="1">
    <citation type="journal article" date="2019" name="Int. J. Syst. Evol. Microbiol.">
        <title>The Global Catalogue of Microorganisms (GCM) 10K type strain sequencing project: providing services to taxonomists for standard genome sequencing and annotation.</title>
        <authorList>
            <consortium name="The Broad Institute Genomics Platform"/>
            <consortium name="The Broad Institute Genome Sequencing Center for Infectious Disease"/>
            <person name="Wu L."/>
            <person name="Ma J."/>
        </authorList>
    </citation>
    <scope>NUCLEOTIDE SEQUENCE [LARGE SCALE GENOMIC DNA]</scope>
    <source>
        <strain evidence="5">KCTC 3950</strain>
    </source>
</reference>
<sequence>MKESFLNFEQKVVVVTGGSKGIGRAILEQFLRYGAKCVMADVDEQGEQLADQLGKEGYEVTFRQCDVSKAEQVKKLIETVEGDFGGVDVLINNAGIFPRADLQNTDEAFWEKVLGINLKGTYLMCQAVVPGMIRRQGGSIVNIGSLHSTMGEESTMAYAVSKGGVVTLTRNLARALSKHRIRVNCIQPGWVASEGEVARWESSGLDSRSIQEYSSRIPLGGMQTGHDIACAAAFMASDLAGQVTGQILAVDGGLSLR</sequence>
<comment type="caution">
    <text evidence="4">The sequence shown here is derived from an EMBL/GenBank/DDBJ whole genome shotgun (WGS) entry which is preliminary data.</text>
</comment>
<evidence type="ECO:0000256" key="2">
    <source>
        <dbReference type="ARBA" id="ARBA00023002"/>
    </source>
</evidence>